<gene>
    <name evidence="1" type="ORF">GQF01_33705</name>
</gene>
<proteinExistence type="predicted"/>
<organism evidence="1 2">
    <name type="scientific">Paenibacillus silvestris</name>
    <dbReference type="NCBI Taxonomy" id="2606219"/>
    <lineage>
        <taxon>Bacteria</taxon>
        <taxon>Bacillati</taxon>
        <taxon>Bacillota</taxon>
        <taxon>Bacilli</taxon>
        <taxon>Bacillales</taxon>
        <taxon>Paenibacillaceae</taxon>
        <taxon>Paenibacillus</taxon>
    </lineage>
</organism>
<reference evidence="1 2" key="1">
    <citation type="submission" date="2019-12" db="EMBL/GenBank/DDBJ databases">
        <title>Paenibacillus sp. nov. sp. isolated from soil.</title>
        <authorList>
            <person name="Kim J."/>
            <person name="Jeong S.E."/>
            <person name="Jung H.S."/>
            <person name="Jeon C.O."/>
        </authorList>
    </citation>
    <scope>NUCLEOTIDE SEQUENCE [LARGE SCALE GENOMIC DNA]</scope>
    <source>
        <strain evidence="1 2">5J-6</strain>
    </source>
</reference>
<dbReference type="Proteomes" id="UP000481087">
    <property type="component" value="Unassembled WGS sequence"/>
</dbReference>
<dbReference type="Pfam" id="PF12788">
    <property type="entry name" value="YmaF"/>
    <property type="match status" value="1"/>
</dbReference>
<evidence type="ECO:0008006" key="3">
    <source>
        <dbReference type="Google" id="ProtNLM"/>
    </source>
</evidence>
<keyword evidence="2" id="KW-1185">Reference proteome</keyword>
<sequence length="126" mass="14173">MAKIKQGDEGPVQFKHRMEGLTTRVQGHQHAFGNLTDLFIPDDGRHRHNFRGITTTADGHRHSYSGQTGLNIGNGPNHFHRFSIQTNVADGHRHIITGRTTGIIRLSGMLGHKLIIEKVVRERVKK</sequence>
<accession>A0A6L8VCY7</accession>
<protein>
    <recommendedName>
        <fullName evidence="3">YmaF family protein</fullName>
    </recommendedName>
</protein>
<evidence type="ECO:0000313" key="1">
    <source>
        <dbReference type="EMBL" id="MZQ87080.1"/>
    </source>
</evidence>
<dbReference type="RefSeq" id="WP_161411707.1">
    <property type="nucleotide sequence ID" value="NZ_WTUZ01000040.1"/>
</dbReference>
<dbReference type="InterPro" id="IPR024307">
    <property type="entry name" value="YmaF"/>
</dbReference>
<dbReference type="EMBL" id="WTUZ01000040">
    <property type="protein sequence ID" value="MZQ87080.1"/>
    <property type="molecule type" value="Genomic_DNA"/>
</dbReference>
<name>A0A6L8VCY7_9BACL</name>
<dbReference type="AlphaFoldDB" id="A0A6L8VCY7"/>
<evidence type="ECO:0000313" key="2">
    <source>
        <dbReference type="Proteomes" id="UP000481087"/>
    </source>
</evidence>
<comment type="caution">
    <text evidence="1">The sequence shown here is derived from an EMBL/GenBank/DDBJ whole genome shotgun (WGS) entry which is preliminary data.</text>
</comment>